<evidence type="ECO:0000313" key="1">
    <source>
        <dbReference type="EMBL" id="KAG7444923.1"/>
    </source>
</evidence>
<protein>
    <submittedName>
        <fullName evidence="1">Uncharacterized protein</fullName>
    </submittedName>
</protein>
<dbReference type="RefSeq" id="XP_043038423.1">
    <property type="nucleotide sequence ID" value="XM_043182504.1"/>
</dbReference>
<dbReference type="AlphaFoldDB" id="A0A9P7VQP9"/>
<organism evidence="1 2">
    <name type="scientific">Guyanagaster necrorhizus</name>
    <dbReference type="NCBI Taxonomy" id="856835"/>
    <lineage>
        <taxon>Eukaryota</taxon>
        <taxon>Fungi</taxon>
        <taxon>Dikarya</taxon>
        <taxon>Basidiomycota</taxon>
        <taxon>Agaricomycotina</taxon>
        <taxon>Agaricomycetes</taxon>
        <taxon>Agaricomycetidae</taxon>
        <taxon>Agaricales</taxon>
        <taxon>Marasmiineae</taxon>
        <taxon>Physalacriaceae</taxon>
        <taxon>Guyanagaster</taxon>
    </lineage>
</organism>
<feature type="non-terminal residue" evidence="1">
    <location>
        <position position="108"/>
    </location>
</feature>
<sequence>FHIAADGWEGDTSIYQRLCAADAAPHLVSLTIMTEGRDVVGGVLPQLFSGQMPNVRQLCLAHFTSWPVGLFTNLTHLCLHDQCDVGRMTTSEFLDFIEQSPRLEELNL</sequence>
<keyword evidence="2" id="KW-1185">Reference proteome</keyword>
<dbReference type="Proteomes" id="UP000812287">
    <property type="component" value="Unassembled WGS sequence"/>
</dbReference>
<accession>A0A9P7VQP9</accession>
<feature type="non-terminal residue" evidence="1">
    <location>
        <position position="1"/>
    </location>
</feature>
<dbReference type="GeneID" id="66104801"/>
<name>A0A9P7VQP9_9AGAR</name>
<comment type="caution">
    <text evidence="1">The sequence shown here is derived from an EMBL/GenBank/DDBJ whole genome shotgun (WGS) entry which is preliminary data.</text>
</comment>
<dbReference type="EMBL" id="MU250538">
    <property type="protein sequence ID" value="KAG7444923.1"/>
    <property type="molecule type" value="Genomic_DNA"/>
</dbReference>
<gene>
    <name evidence="1" type="ORF">BT62DRAFT_863545</name>
</gene>
<reference evidence="1" key="1">
    <citation type="submission" date="2020-11" db="EMBL/GenBank/DDBJ databases">
        <title>Adaptations for nitrogen fixation in a non-lichenized fungal sporocarp promotes dispersal by wood-feeding termites.</title>
        <authorList>
            <consortium name="DOE Joint Genome Institute"/>
            <person name="Koch R.A."/>
            <person name="Yoon G."/>
            <person name="Arayal U."/>
            <person name="Lail K."/>
            <person name="Amirebrahimi M."/>
            <person name="Labutti K."/>
            <person name="Lipzen A."/>
            <person name="Riley R."/>
            <person name="Barry K."/>
            <person name="Henrissat B."/>
            <person name="Grigoriev I.V."/>
            <person name="Herr J.R."/>
            <person name="Aime M.C."/>
        </authorList>
    </citation>
    <scope>NUCLEOTIDE SEQUENCE</scope>
    <source>
        <strain evidence="1">MCA 3950</strain>
    </source>
</reference>
<evidence type="ECO:0000313" key="2">
    <source>
        <dbReference type="Proteomes" id="UP000812287"/>
    </source>
</evidence>
<dbReference type="OrthoDB" id="3053652at2759"/>
<proteinExistence type="predicted"/>